<keyword evidence="4" id="KW-1185">Reference proteome</keyword>
<dbReference type="EMBL" id="JBHSCN010000002">
    <property type="protein sequence ID" value="MFC4242484.1"/>
    <property type="molecule type" value="Genomic_DNA"/>
</dbReference>
<evidence type="ECO:0000313" key="4">
    <source>
        <dbReference type="Proteomes" id="UP001595900"/>
    </source>
</evidence>
<reference evidence="4" key="1">
    <citation type="journal article" date="2019" name="Int. J. Syst. Evol. Microbiol.">
        <title>The Global Catalogue of Microorganisms (GCM) 10K type strain sequencing project: providing services to taxonomists for standard genome sequencing and annotation.</title>
        <authorList>
            <consortium name="The Broad Institute Genomics Platform"/>
            <consortium name="The Broad Institute Genome Sequencing Center for Infectious Disease"/>
            <person name="Wu L."/>
            <person name="Ma J."/>
        </authorList>
    </citation>
    <scope>NUCLEOTIDE SEQUENCE [LARGE SCALE GENOMIC DNA]</scope>
    <source>
        <strain evidence="4">CGMCC 1.10363</strain>
    </source>
</reference>
<dbReference type="Proteomes" id="UP001595900">
    <property type="component" value="Unassembled WGS sequence"/>
</dbReference>
<evidence type="ECO:0000313" key="3">
    <source>
        <dbReference type="EMBL" id="MFC4242484.1"/>
    </source>
</evidence>
<feature type="domain" description="HTH merR-type" evidence="2">
    <location>
        <begin position="4"/>
        <end position="74"/>
    </location>
</feature>
<sequence>MSEELTISTVAARVGLPESTLRYWERIGLLAPVDRDYSSGHRRYTEGDVALLETLGNLRAVGMSIGDMRSYLDENGPAVEIARRQRMLFEAHAARLADQIETLRIRLSYLELKAAYWGARERGDSDEEQRLRDELSAVIHDVSRTRRDEASRQGTQE</sequence>
<evidence type="ECO:0000259" key="2">
    <source>
        <dbReference type="PROSITE" id="PS50937"/>
    </source>
</evidence>
<dbReference type="Pfam" id="PF13411">
    <property type="entry name" value="MerR_1"/>
    <property type="match status" value="1"/>
</dbReference>
<dbReference type="InterPro" id="IPR047057">
    <property type="entry name" value="MerR_fam"/>
</dbReference>
<keyword evidence="1" id="KW-0238">DNA-binding</keyword>
<gene>
    <name evidence="3" type="ORF">ACFOYW_03785</name>
</gene>
<dbReference type="Gene3D" id="1.10.1660.10">
    <property type="match status" value="1"/>
</dbReference>
<dbReference type="CDD" id="cd01109">
    <property type="entry name" value="HTH_YyaN"/>
    <property type="match status" value="1"/>
</dbReference>
<dbReference type="PANTHER" id="PTHR30204:SF98">
    <property type="entry name" value="HTH-TYPE TRANSCRIPTIONAL REGULATOR ADHR"/>
    <property type="match status" value="1"/>
</dbReference>
<dbReference type="RefSeq" id="WP_390227317.1">
    <property type="nucleotide sequence ID" value="NZ_JBHSCN010000002.1"/>
</dbReference>
<proteinExistence type="predicted"/>
<comment type="caution">
    <text evidence="3">The sequence shown here is derived from an EMBL/GenBank/DDBJ whole genome shotgun (WGS) entry which is preliminary data.</text>
</comment>
<accession>A0ABV8Q5T0</accession>
<dbReference type="SMART" id="SM00422">
    <property type="entry name" value="HTH_MERR"/>
    <property type="match status" value="1"/>
</dbReference>
<evidence type="ECO:0000256" key="1">
    <source>
        <dbReference type="ARBA" id="ARBA00023125"/>
    </source>
</evidence>
<name>A0ABV8Q5T0_9MICO</name>
<protein>
    <submittedName>
        <fullName evidence="3">MerR family transcriptional regulator</fullName>
    </submittedName>
</protein>
<dbReference type="InterPro" id="IPR009061">
    <property type="entry name" value="DNA-bd_dom_put_sf"/>
</dbReference>
<dbReference type="InterPro" id="IPR000551">
    <property type="entry name" value="MerR-type_HTH_dom"/>
</dbReference>
<dbReference type="PANTHER" id="PTHR30204">
    <property type="entry name" value="REDOX-CYCLING DRUG-SENSING TRANSCRIPTIONAL ACTIVATOR SOXR"/>
    <property type="match status" value="1"/>
</dbReference>
<organism evidence="3 4">
    <name type="scientific">Gryllotalpicola reticulitermitis</name>
    <dbReference type="NCBI Taxonomy" id="1184153"/>
    <lineage>
        <taxon>Bacteria</taxon>
        <taxon>Bacillati</taxon>
        <taxon>Actinomycetota</taxon>
        <taxon>Actinomycetes</taxon>
        <taxon>Micrococcales</taxon>
        <taxon>Microbacteriaceae</taxon>
        <taxon>Gryllotalpicola</taxon>
    </lineage>
</organism>
<dbReference type="SUPFAM" id="SSF46955">
    <property type="entry name" value="Putative DNA-binding domain"/>
    <property type="match status" value="1"/>
</dbReference>
<dbReference type="PROSITE" id="PS50937">
    <property type="entry name" value="HTH_MERR_2"/>
    <property type="match status" value="1"/>
</dbReference>